<protein>
    <submittedName>
        <fullName evidence="2">Uncharacterized protein</fullName>
    </submittedName>
</protein>
<evidence type="ECO:0000313" key="2">
    <source>
        <dbReference type="EMBL" id="TWU10378.1"/>
    </source>
</evidence>
<dbReference type="AlphaFoldDB" id="A0A5C6BEA8"/>
<keyword evidence="1" id="KW-0812">Transmembrane</keyword>
<comment type="caution">
    <text evidence="2">The sequence shown here is derived from an EMBL/GenBank/DDBJ whole genome shotgun (WGS) entry which is preliminary data.</text>
</comment>
<organism evidence="2 3">
    <name type="scientific">Novipirellula galeiformis</name>
    <dbReference type="NCBI Taxonomy" id="2528004"/>
    <lineage>
        <taxon>Bacteria</taxon>
        <taxon>Pseudomonadati</taxon>
        <taxon>Planctomycetota</taxon>
        <taxon>Planctomycetia</taxon>
        <taxon>Pirellulales</taxon>
        <taxon>Pirellulaceae</taxon>
        <taxon>Novipirellula</taxon>
    </lineage>
</organism>
<feature type="transmembrane region" description="Helical" evidence="1">
    <location>
        <begin position="227"/>
        <end position="246"/>
    </location>
</feature>
<feature type="transmembrane region" description="Helical" evidence="1">
    <location>
        <begin position="186"/>
        <end position="207"/>
    </location>
</feature>
<name>A0A5C6BEA8_9BACT</name>
<dbReference type="Proteomes" id="UP000316304">
    <property type="component" value="Unassembled WGS sequence"/>
</dbReference>
<evidence type="ECO:0000256" key="1">
    <source>
        <dbReference type="SAM" id="Phobius"/>
    </source>
</evidence>
<sequence>MSNPSESDRRKPTLRAALVSPTAISNLVASLSLVACVMLPHSVGCNDESLRPIEIMGAEAAEGRPLITLTFFWPYVFGLGTFLLFIALVVVRPRQIERFLIALPIGFSLYLFAIWLLLLFSSTSESRVAMVCAAIVIPSATLVGIRMTWFWMEGQKVAAATWAQTYLSVLAIFSLRWFWMMPIKRLLYGGVLSMIAVTMIMIASWTWTSWAKHDLADENHPAEPFQLSLQQIIFGILFIAIAMTYWRFMEAQ</sequence>
<feature type="transmembrane region" description="Helical" evidence="1">
    <location>
        <begin position="101"/>
        <end position="121"/>
    </location>
</feature>
<feature type="transmembrane region" description="Helical" evidence="1">
    <location>
        <begin position="157"/>
        <end position="179"/>
    </location>
</feature>
<keyword evidence="1" id="KW-1133">Transmembrane helix</keyword>
<evidence type="ECO:0000313" key="3">
    <source>
        <dbReference type="Proteomes" id="UP000316304"/>
    </source>
</evidence>
<dbReference type="OrthoDB" id="267618at2"/>
<proteinExistence type="predicted"/>
<dbReference type="RefSeq" id="WP_146597533.1">
    <property type="nucleotide sequence ID" value="NZ_SJPT01000018.1"/>
</dbReference>
<gene>
    <name evidence="2" type="ORF">Pla52o_56600</name>
</gene>
<accession>A0A5C6BEA8</accession>
<feature type="transmembrane region" description="Helical" evidence="1">
    <location>
        <begin position="128"/>
        <end position="151"/>
    </location>
</feature>
<dbReference type="EMBL" id="SJPT01000018">
    <property type="protein sequence ID" value="TWU10378.1"/>
    <property type="molecule type" value="Genomic_DNA"/>
</dbReference>
<reference evidence="2 3" key="1">
    <citation type="submission" date="2019-02" db="EMBL/GenBank/DDBJ databases">
        <title>Deep-cultivation of Planctomycetes and their phenomic and genomic characterization uncovers novel biology.</title>
        <authorList>
            <person name="Wiegand S."/>
            <person name="Jogler M."/>
            <person name="Boedeker C."/>
            <person name="Pinto D."/>
            <person name="Vollmers J."/>
            <person name="Rivas-Marin E."/>
            <person name="Kohn T."/>
            <person name="Peeters S.H."/>
            <person name="Heuer A."/>
            <person name="Rast P."/>
            <person name="Oberbeckmann S."/>
            <person name="Bunk B."/>
            <person name="Jeske O."/>
            <person name="Meyerdierks A."/>
            <person name="Storesund J.E."/>
            <person name="Kallscheuer N."/>
            <person name="Luecker S."/>
            <person name="Lage O.M."/>
            <person name="Pohl T."/>
            <person name="Merkel B.J."/>
            <person name="Hornburger P."/>
            <person name="Mueller R.-W."/>
            <person name="Bruemmer F."/>
            <person name="Labrenz M."/>
            <person name="Spormann A.M."/>
            <person name="Op Den Camp H."/>
            <person name="Overmann J."/>
            <person name="Amann R."/>
            <person name="Jetten M.S.M."/>
            <person name="Mascher T."/>
            <person name="Medema M.H."/>
            <person name="Devos D.P."/>
            <person name="Kaster A.-K."/>
            <person name="Ovreas L."/>
            <person name="Rohde M."/>
            <person name="Galperin M.Y."/>
            <person name="Jogler C."/>
        </authorList>
    </citation>
    <scope>NUCLEOTIDE SEQUENCE [LARGE SCALE GENOMIC DNA]</scope>
    <source>
        <strain evidence="2 3">Pla52o</strain>
    </source>
</reference>
<feature type="transmembrane region" description="Helical" evidence="1">
    <location>
        <begin position="66"/>
        <end position="89"/>
    </location>
</feature>
<keyword evidence="1" id="KW-0472">Membrane</keyword>
<keyword evidence="3" id="KW-1185">Reference proteome</keyword>